<evidence type="ECO:0000256" key="1">
    <source>
        <dbReference type="SAM" id="MobiDB-lite"/>
    </source>
</evidence>
<name>G6E7F4_9SPHN</name>
<organism evidence="2 3">
    <name type="scientific">Novosphingobium pentaromativorans US6-1</name>
    <dbReference type="NCBI Taxonomy" id="1088721"/>
    <lineage>
        <taxon>Bacteria</taxon>
        <taxon>Pseudomonadati</taxon>
        <taxon>Pseudomonadota</taxon>
        <taxon>Alphaproteobacteria</taxon>
        <taxon>Sphingomonadales</taxon>
        <taxon>Sphingomonadaceae</taxon>
        <taxon>Novosphingobium</taxon>
    </lineage>
</organism>
<sequence>MNLLEQATDWTNQTWQERLEMCASALYVHALMPSADHQRTLNRIAARAEIQRAENAKTSPVTEEGQPRGVMA</sequence>
<dbReference type="PATRIC" id="fig|1088721.3.peg.288"/>
<dbReference type="Proteomes" id="UP000004030">
    <property type="component" value="Unassembled WGS sequence"/>
</dbReference>
<dbReference type="AlphaFoldDB" id="G6E7F4"/>
<reference evidence="2 3" key="1">
    <citation type="journal article" date="2012" name="J. Bacteriol.">
        <title>Genome sequence of benzo(a)pyrene-degrading bacterium Novosphingobium pentaromativorans US6-1.</title>
        <authorList>
            <person name="Luo Y.R."/>
            <person name="Kang S.G."/>
            <person name="Kim S.J."/>
            <person name="Kim M.R."/>
            <person name="Li N."/>
            <person name="Lee J.H."/>
            <person name="Kwon K.K."/>
        </authorList>
    </citation>
    <scope>NUCLEOTIDE SEQUENCE [LARGE SCALE GENOMIC DNA]</scope>
    <source>
        <strain evidence="2 3">US6-1</strain>
    </source>
</reference>
<evidence type="ECO:0000313" key="3">
    <source>
        <dbReference type="Proteomes" id="UP000004030"/>
    </source>
</evidence>
<protein>
    <submittedName>
        <fullName evidence="2">Uncharacterized protein</fullName>
    </submittedName>
</protein>
<dbReference type="KEGG" id="npn:JI59_18675"/>
<dbReference type="EMBL" id="AGFM01000006">
    <property type="protein sequence ID" value="EHJ62777.1"/>
    <property type="molecule type" value="Genomic_DNA"/>
</dbReference>
<comment type="caution">
    <text evidence="2">The sequence shown here is derived from an EMBL/GenBank/DDBJ whole genome shotgun (WGS) entry which is preliminary data.</text>
</comment>
<proteinExistence type="predicted"/>
<dbReference type="RefSeq" id="WP_007011206.1">
    <property type="nucleotide sequence ID" value="NZ_AGFM01000006.1"/>
</dbReference>
<keyword evidence="3" id="KW-1185">Reference proteome</keyword>
<gene>
    <name evidence="2" type="ORF">NSU_0289</name>
</gene>
<dbReference type="OrthoDB" id="7509954at2"/>
<dbReference type="STRING" id="1088721.JI59_18675"/>
<evidence type="ECO:0000313" key="2">
    <source>
        <dbReference type="EMBL" id="EHJ62777.1"/>
    </source>
</evidence>
<feature type="region of interest" description="Disordered" evidence="1">
    <location>
        <begin position="51"/>
        <end position="72"/>
    </location>
</feature>
<accession>G6E7F4</accession>